<dbReference type="EnsemblMetazoa" id="XM_022794826">
    <property type="protein sequence ID" value="XP_022650561"/>
    <property type="gene ID" value="LOC111245884"/>
</dbReference>
<dbReference type="OrthoDB" id="1903104at2759"/>
<reference evidence="12" key="1">
    <citation type="submission" date="2021-01" db="UniProtKB">
        <authorList>
            <consortium name="EnsemblMetazoa"/>
        </authorList>
    </citation>
    <scope>IDENTIFICATION</scope>
</reference>
<organism evidence="12 13">
    <name type="scientific">Varroa destructor</name>
    <name type="common">Honeybee mite</name>
    <dbReference type="NCBI Taxonomy" id="109461"/>
    <lineage>
        <taxon>Eukaryota</taxon>
        <taxon>Metazoa</taxon>
        <taxon>Ecdysozoa</taxon>
        <taxon>Arthropoda</taxon>
        <taxon>Chelicerata</taxon>
        <taxon>Arachnida</taxon>
        <taxon>Acari</taxon>
        <taxon>Parasitiformes</taxon>
        <taxon>Mesostigmata</taxon>
        <taxon>Gamasina</taxon>
        <taxon>Dermanyssoidea</taxon>
        <taxon>Varroidae</taxon>
        <taxon>Varroa</taxon>
    </lineage>
</organism>
<dbReference type="GO" id="GO:0005634">
    <property type="term" value="C:nucleus"/>
    <property type="evidence" value="ECO:0007669"/>
    <property type="project" value="UniProtKB-SubCell"/>
</dbReference>
<evidence type="ECO:0000313" key="12">
    <source>
        <dbReference type="EnsemblMetazoa" id="XP_022650563"/>
    </source>
</evidence>
<evidence type="ECO:0000256" key="3">
    <source>
        <dbReference type="ARBA" id="ARBA00022737"/>
    </source>
</evidence>
<proteinExistence type="predicted"/>
<evidence type="ECO:0000256" key="7">
    <source>
        <dbReference type="ARBA" id="ARBA00023163"/>
    </source>
</evidence>
<feature type="compositionally biased region" description="Polar residues" evidence="10">
    <location>
        <begin position="677"/>
        <end position="687"/>
    </location>
</feature>
<dbReference type="InterPro" id="IPR001965">
    <property type="entry name" value="Znf_PHD"/>
</dbReference>
<keyword evidence="5" id="KW-0862">Zinc</keyword>
<feature type="region of interest" description="Disordered" evidence="10">
    <location>
        <begin position="636"/>
        <end position="687"/>
    </location>
</feature>
<dbReference type="OMA" id="YNIRLNT"/>
<feature type="region of interest" description="Disordered" evidence="10">
    <location>
        <begin position="333"/>
        <end position="380"/>
    </location>
</feature>
<dbReference type="InParanoid" id="A0A7M7MBU8"/>
<dbReference type="SUPFAM" id="SSF57903">
    <property type="entry name" value="FYVE/PHD zinc finger"/>
    <property type="match status" value="2"/>
</dbReference>
<keyword evidence="7" id="KW-0804">Transcription</keyword>
<evidence type="ECO:0000256" key="1">
    <source>
        <dbReference type="ARBA" id="ARBA00004123"/>
    </source>
</evidence>
<feature type="region of interest" description="Disordered" evidence="10">
    <location>
        <begin position="1"/>
        <end position="97"/>
    </location>
</feature>
<dbReference type="EnsemblMetazoa" id="XM_022794827">
    <property type="protein sequence ID" value="XP_022650562"/>
    <property type="gene ID" value="LOC111245884"/>
</dbReference>
<dbReference type="CDD" id="cd15529">
    <property type="entry name" value="PHD2_PHF10"/>
    <property type="match status" value="1"/>
</dbReference>
<keyword evidence="8" id="KW-0539">Nucleus</keyword>
<dbReference type="PROSITE" id="PS50016">
    <property type="entry name" value="ZF_PHD_2"/>
    <property type="match status" value="2"/>
</dbReference>
<evidence type="ECO:0000256" key="9">
    <source>
        <dbReference type="PROSITE-ProRule" id="PRU00146"/>
    </source>
</evidence>
<keyword evidence="4 9" id="KW-0863">Zinc-finger</keyword>
<dbReference type="SMART" id="SM00249">
    <property type="entry name" value="PHD"/>
    <property type="match status" value="2"/>
</dbReference>
<dbReference type="AlphaFoldDB" id="A0A7M7MBU8"/>
<dbReference type="Gene3D" id="3.30.40.10">
    <property type="entry name" value="Zinc/RING finger domain, C3HC4 (zinc finger)"/>
    <property type="match status" value="2"/>
</dbReference>
<evidence type="ECO:0000256" key="6">
    <source>
        <dbReference type="ARBA" id="ARBA00023015"/>
    </source>
</evidence>
<feature type="compositionally biased region" description="Basic residues" evidence="10">
    <location>
        <begin position="659"/>
        <end position="670"/>
    </location>
</feature>
<name>A0A7M7MBU8_VARDE</name>
<sequence>MDNNGTFLSPRGRSPQKLGPTAGSGLGAIVVAQQSSPPPTAPAAPLIEEETRSSFTDQPPSKPPSPVGEPPLEETGTPSQSMDGTEDSKSGKTAKKKLRCSDLQIAEQALARHDTLLEHDWPPLSGQTWVLQDNLAEFVGIKNIKRRYPELTRRNIESDEREFLRAKGYVTDMQCDLGLVALRWDEVGEVIAREFPEKFSEWEQQRKERAKKILLERKAAQSAPPAQIDKAKMAEIGKKAVEAVYEYNIRLNTERIEERSTIFDLQTYTLLYPAQRRKVFAKPKLGRYPVAIIPGQYQDYYRAYTPHELKYLPLSTVLYGPVKEIDKQMLDQMAAEEAARQDEEEETGGGDCSNSECDDTCHPESEESEEEPDEIGSNIKANWYETTERRKLICKDCEKDAPGLMFRCSDCSKWHHLRCLDLPSAEPEYLKKYSWQCMECKTCFVCKRPDHEDQMICCDQCDRGHHTFCVGLFKLPPGGWVCRHCGECHQCGVYKPDWYEEDEDAQWVHEYKRGPISIKEKRKVYQIYCTKCRTPRPRKPRPSYLNIKKENDDGAPGTIDDKAVTSDLTEDQEMKDTDGDYKDSKTTTEKDSKAVKDAGDNSRDSGDQIKKEQNDVKPELKDVAKSEVYSQLVLPATPSASVAPALPSTPLTGVSSRGRPVRRARGRGRRTLATPRSQENTSTPMEE</sequence>
<feature type="domain" description="PHD-type" evidence="11">
    <location>
        <begin position="391"/>
        <end position="443"/>
    </location>
</feature>
<feature type="domain" description="PHD-type" evidence="11">
    <location>
        <begin position="440"/>
        <end position="488"/>
    </location>
</feature>
<dbReference type="InterPro" id="IPR019787">
    <property type="entry name" value="Znf_PHD-finger"/>
</dbReference>
<dbReference type="CDD" id="cd21085">
    <property type="entry name" value="WH_NTD_PHF10"/>
    <property type="match status" value="1"/>
</dbReference>
<dbReference type="Proteomes" id="UP000594260">
    <property type="component" value="Unplaced"/>
</dbReference>
<protein>
    <recommendedName>
        <fullName evidence="11">PHD-type domain-containing protein</fullName>
    </recommendedName>
</protein>
<feature type="region of interest" description="Disordered" evidence="10">
    <location>
        <begin position="534"/>
        <end position="622"/>
    </location>
</feature>
<keyword evidence="2" id="KW-0479">Metal-binding</keyword>
<dbReference type="GeneID" id="111245884"/>
<keyword evidence="13" id="KW-1185">Reference proteome</keyword>
<dbReference type="InterPro" id="IPR013083">
    <property type="entry name" value="Znf_RING/FYVE/PHD"/>
</dbReference>
<evidence type="ECO:0000313" key="13">
    <source>
        <dbReference type="Proteomes" id="UP000594260"/>
    </source>
</evidence>
<accession>A0A7M7MBU8</accession>
<dbReference type="PANTHER" id="PTHR45888">
    <property type="entry name" value="HL01030P-RELATED"/>
    <property type="match status" value="1"/>
</dbReference>
<evidence type="ECO:0000259" key="11">
    <source>
        <dbReference type="PROSITE" id="PS50016"/>
    </source>
</evidence>
<dbReference type="RefSeq" id="XP_022650561.1">
    <property type="nucleotide sequence ID" value="XM_022794826.1"/>
</dbReference>
<dbReference type="EnsemblMetazoa" id="XM_022794829">
    <property type="protein sequence ID" value="XP_022650564"/>
    <property type="gene ID" value="LOC111245884"/>
</dbReference>
<dbReference type="RefSeq" id="XP_022650562.1">
    <property type="nucleotide sequence ID" value="XM_022794827.1"/>
</dbReference>
<keyword evidence="6" id="KW-0805">Transcription regulation</keyword>
<evidence type="ECO:0000256" key="5">
    <source>
        <dbReference type="ARBA" id="ARBA00022833"/>
    </source>
</evidence>
<dbReference type="GO" id="GO:0008270">
    <property type="term" value="F:zinc ion binding"/>
    <property type="evidence" value="ECO:0007669"/>
    <property type="project" value="UniProtKB-KW"/>
</dbReference>
<evidence type="ECO:0000256" key="4">
    <source>
        <dbReference type="ARBA" id="ARBA00022771"/>
    </source>
</evidence>
<feature type="compositionally biased region" description="Basic and acidic residues" evidence="10">
    <location>
        <begin position="572"/>
        <end position="622"/>
    </location>
</feature>
<dbReference type="KEGG" id="vde:111245884"/>
<dbReference type="InterPro" id="IPR011011">
    <property type="entry name" value="Znf_FYVE_PHD"/>
</dbReference>
<evidence type="ECO:0000256" key="10">
    <source>
        <dbReference type="SAM" id="MobiDB-lite"/>
    </source>
</evidence>
<feature type="compositionally biased region" description="Pro residues" evidence="10">
    <location>
        <begin position="60"/>
        <end position="69"/>
    </location>
</feature>
<dbReference type="RefSeq" id="XP_022650564.1">
    <property type="nucleotide sequence ID" value="XM_022794829.1"/>
</dbReference>
<dbReference type="PANTHER" id="PTHR45888:SF4">
    <property type="entry name" value="PHD FINGER PROTEIN 10"/>
    <property type="match status" value="1"/>
</dbReference>
<dbReference type="RefSeq" id="XP_022650563.1">
    <property type="nucleotide sequence ID" value="XM_022794828.1"/>
</dbReference>
<dbReference type="EnsemblMetazoa" id="XM_022794828">
    <property type="protein sequence ID" value="XP_022650563"/>
    <property type="gene ID" value="LOC111245884"/>
</dbReference>
<evidence type="ECO:0000256" key="2">
    <source>
        <dbReference type="ARBA" id="ARBA00022723"/>
    </source>
</evidence>
<comment type="subcellular location">
    <subcellularLocation>
        <location evidence="1">Nucleus</location>
    </subcellularLocation>
</comment>
<dbReference type="Pfam" id="PF00628">
    <property type="entry name" value="PHD"/>
    <property type="match status" value="2"/>
</dbReference>
<keyword evidence="3" id="KW-0677">Repeat</keyword>
<evidence type="ECO:0000256" key="8">
    <source>
        <dbReference type="ARBA" id="ARBA00023242"/>
    </source>
</evidence>